<comment type="catalytic activity">
    <reaction evidence="1">
        <text>ATP + protein L-histidine = ADP + protein N-phospho-L-histidine.</text>
        <dbReference type="EC" id="2.7.13.3"/>
    </reaction>
</comment>
<keyword evidence="9" id="KW-0175">Coiled coil</keyword>
<dbReference type="InterPro" id="IPR036890">
    <property type="entry name" value="HATPase_C_sf"/>
</dbReference>
<evidence type="ECO:0000256" key="1">
    <source>
        <dbReference type="ARBA" id="ARBA00000085"/>
    </source>
</evidence>
<keyword evidence="6 12" id="KW-0418">Kinase</keyword>
<evidence type="ECO:0000256" key="4">
    <source>
        <dbReference type="ARBA" id="ARBA00022679"/>
    </source>
</evidence>
<dbReference type="CDD" id="cd16917">
    <property type="entry name" value="HATPase_UhpB-NarQ-NarX-like"/>
    <property type="match status" value="1"/>
</dbReference>
<evidence type="ECO:0000259" key="11">
    <source>
        <dbReference type="Pfam" id="PF07730"/>
    </source>
</evidence>
<dbReference type="GO" id="GO:0000155">
    <property type="term" value="F:phosphorelay sensor kinase activity"/>
    <property type="evidence" value="ECO:0007669"/>
    <property type="project" value="InterPro"/>
</dbReference>
<dbReference type="EC" id="2.7.13.3" evidence="2"/>
<keyword evidence="10" id="KW-0812">Transmembrane</keyword>
<dbReference type="Gene3D" id="3.30.565.10">
    <property type="entry name" value="Histidine kinase-like ATPase, C-terminal domain"/>
    <property type="match status" value="1"/>
</dbReference>
<accession>A0A9X2KKM2</accession>
<dbReference type="Proteomes" id="UP001139502">
    <property type="component" value="Unassembled WGS sequence"/>
</dbReference>
<dbReference type="InterPro" id="IPR011712">
    <property type="entry name" value="Sig_transdc_His_kin_sub3_dim/P"/>
</dbReference>
<dbReference type="Pfam" id="PF07730">
    <property type="entry name" value="HisKA_3"/>
    <property type="match status" value="1"/>
</dbReference>
<dbReference type="Gene3D" id="1.20.5.1930">
    <property type="match status" value="1"/>
</dbReference>
<dbReference type="GO" id="GO:0005524">
    <property type="term" value="F:ATP binding"/>
    <property type="evidence" value="ECO:0007669"/>
    <property type="project" value="UniProtKB-KW"/>
</dbReference>
<comment type="caution">
    <text evidence="12">The sequence shown here is derived from an EMBL/GenBank/DDBJ whole genome shotgun (WGS) entry which is preliminary data.</text>
</comment>
<keyword evidence="3" id="KW-0597">Phosphoprotein</keyword>
<dbReference type="PANTHER" id="PTHR24421">
    <property type="entry name" value="NITRATE/NITRITE SENSOR PROTEIN NARX-RELATED"/>
    <property type="match status" value="1"/>
</dbReference>
<keyword evidence="5" id="KW-0547">Nucleotide-binding</keyword>
<evidence type="ECO:0000256" key="2">
    <source>
        <dbReference type="ARBA" id="ARBA00012438"/>
    </source>
</evidence>
<evidence type="ECO:0000256" key="3">
    <source>
        <dbReference type="ARBA" id="ARBA00022553"/>
    </source>
</evidence>
<reference evidence="12" key="1">
    <citation type="submission" date="2022-06" db="EMBL/GenBank/DDBJ databases">
        <title>Rothia sp. isolated from sandalwood seedling.</title>
        <authorList>
            <person name="Tuikhar N."/>
            <person name="Kirdat K."/>
            <person name="Thorat V."/>
            <person name="Swetha P."/>
            <person name="Padma S."/>
            <person name="Sundararaj R."/>
            <person name="Yadav A."/>
        </authorList>
    </citation>
    <scope>NUCLEOTIDE SEQUENCE</scope>
    <source>
        <strain evidence="12">AR01</strain>
    </source>
</reference>
<evidence type="ECO:0000256" key="9">
    <source>
        <dbReference type="SAM" id="Coils"/>
    </source>
</evidence>
<dbReference type="PANTHER" id="PTHR24421:SF10">
    <property type="entry name" value="NITRATE_NITRITE SENSOR PROTEIN NARQ"/>
    <property type="match status" value="1"/>
</dbReference>
<gene>
    <name evidence="12" type="ORF">NBM05_03955</name>
</gene>
<dbReference type="EMBL" id="JANAFB010000006">
    <property type="protein sequence ID" value="MCP3425201.1"/>
    <property type="molecule type" value="Genomic_DNA"/>
</dbReference>
<dbReference type="SUPFAM" id="SSF55874">
    <property type="entry name" value="ATPase domain of HSP90 chaperone/DNA topoisomerase II/histidine kinase"/>
    <property type="match status" value="1"/>
</dbReference>
<keyword evidence="10" id="KW-0472">Membrane</keyword>
<evidence type="ECO:0000313" key="13">
    <source>
        <dbReference type="Proteomes" id="UP001139502"/>
    </source>
</evidence>
<name>A0A9X2KKM2_9MICC</name>
<dbReference type="GO" id="GO:0016020">
    <property type="term" value="C:membrane"/>
    <property type="evidence" value="ECO:0007669"/>
    <property type="project" value="InterPro"/>
</dbReference>
<feature type="transmembrane region" description="Helical" evidence="10">
    <location>
        <begin position="43"/>
        <end position="62"/>
    </location>
</feature>
<evidence type="ECO:0000256" key="8">
    <source>
        <dbReference type="ARBA" id="ARBA00023012"/>
    </source>
</evidence>
<feature type="transmembrane region" description="Helical" evidence="10">
    <location>
        <begin position="68"/>
        <end position="101"/>
    </location>
</feature>
<dbReference type="RefSeq" id="WP_254165275.1">
    <property type="nucleotide sequence ID" value="NZ_JANAFB010000006.1"/>
</dbReference>
<keyword evidence="10" id="KW-1133">Transmembrane helix</keyword>
<dbReference type="AlphaFoldDB" id="A0A9X2KKM2"/>
<keyword evidence="7" id="KW-0067">ATP-binding</keyword>
<feature type="domain" description="Signal transduction histidine kinase subgroup 3 dimerisation and phosphoacceptor" evidence="11">
    <location>
        <begin position="185"/>
        <end position="251"/>
    </location>
</feature>
<feature type="coiled-coil region" evidence="9">
    <location>
        <begin position="166"/>
        <end position="193"/>
    </location>
</feature>
<feature type="transmembrane region" description="Helical" evidence="10">
    <location>
        <begin position="15"/>
        <end position="36"/>
    </location>
</feature>
<keyword evidence="13" id="KW-1185">Reference proteome</keyword>
<proteinExistence type="predicted"/>
<keyword evidence="4" id="KW-0808">Transferase</keyword>
<evidence type="ECO:0000313" key="12">
    <source>
        <dbReference type="EMBL" id="MCP3425201.1"/>
    </source>
</evidence>
<protein>
    <recommendedName>
        <fullName evidence="2">histidine kinase</fullName>
        <ecNumber evidence="2">2.7.13.3</ecNumber>
    </recommendedName>
</protein>
<keyword evidence="8" id="KW-0902">Two-component regulatory system</keyword>
<dbReference type="InterPro" id="IPR050482">
    <property type="entry name" value="Sensor_HK_TwoCompSys"/>
</dbReference>
<evidence type="ECO:0000256" key="7">
    <source>
        <dbReference type="ARBA" id="ARBA00022840"/>
    </source>
</evidence>
<evidence type="ECO:0000256" key="6">
    <source>
        <dbReference type="ARBA" id="ARBA00022777"/>
    </source>
</evidence>
<dbReference type="GO" id="GO:0046983">
    <property type="term" value="F:protein dimerization activity"/>
    <property type="evidence" value="ECO:0007669"/>
    <property type="project" value="InterPro"/>
</dbReference>
<sequence>MPPRGVEPAIASLRASASLLTSVITFVIVAAGAIGVGLDALRGLGWLGLVPTVLIGSGLYLSKIKPTLGIPVVLLSSLLIGLLDVLHVVGWTMVAMSVFILTLRGTRARFLAPAAAICVYAGEVLANDGAFINESAFTAMGVAFGTSAAGSAIREHQNYLRSLAERAEERAQVKLMEQKRRTTEERLRIARDLHDVVGHQVTLVNMQISIAEVSLPNESAKSLAALHAARHAVQGILQESQRILTVLRTDTDPSGRLSPTPTLDQLGELLSTYRAIGLDVVSKLDQNPPSASPGIETTIYRIVQEALTNAQRYGTGTAEVKLHFDSFYANLSITNPTQKNSISEGSGFGLAGMAERVDSVDGTMTVDDSGNVFRLYARIPYRETESS</sequence>
<evidence type="ECO:0000256" key="5">
    <source>
        <dbReference type="ARBA" id="ARBA00022741"/>
    </source>
</evidence>
<evidence type="ECO:0000256" key="10">
    <source>
        <dbReference type="SAM" id="Phobius"/>
    </source>
</evidence>
<organism evidence="12 13">
    <name type="scientific">Rothia santali</name>
    <dbReference type="NCBI Taxonomy" id="2949643"/>
    <lineage>
        <taxon>Bacteria</taxon>
        <taxon>Bacillati</taxon>
        <taxon>Actinomycetota</taxon>
        <taxon>Actinomycetes</taxon>
        <taxon>Micrococcales</taxon>
        <taxon>Micrococcaceae</taxon>
        <taxon>Rothia</taxon>
    </lineage>
</organism>